<name>A0ABX7BFQ2_9PROT</name>
<dbReference type="PROSITE" id="PS51257">
    <property type="entry name" value="PROKAR_LIPOPROTEIN"/>
    <property type="match status" value="1"/>
</dbReference>
<evidence type="ECO:0008006" key="3">
    <source>
        <dbReference type="Google" id="ProtNLM"/>
    </source>
</evidence>
<proteinExistence type="predicted"/>
<dbReference type="EMBL" id="CP067421">
    <property type="protein sequence ID" value="QQP93225.1"/>
    <property type="molecule type" value="Genomic_DNA"/>
</dbReference>
<keyword evidence="2" id="KW-1185">Reference proteome</keyword>
<geneLocation type="plasmid" evidence="1 2">
    <name>pTT6-1</name>
</geneLocation>
<organism evidence="1 2">
    <name type="scientific">Skermanella cutis</name>
    <dbReference type="NCBI Taxonomy" id="2775420"/>
    <lineage>
        <taxon>Bacteria</taxon>
        <taxon>Pseudomonadati</taxon>
        <taxon>Pseudomonadota</taxon>
        <taxon>Alphaproteobacteria</taxon>
        <taxon>Rhodospirillales</taxon>
        <taxon>Azospirillaceae</taxon>
        <taxon>Skermanella</taxon>
    </lineage>
</organism>
<dbReference type="Proteomes" id="UP000595197">
    <property type="component" value="Plasmid pTT6-1"/>
</dbReference>
<accession>A0ABX7BFQ2</accession>
<keyword evidence="1" id="KW-0614">Plasmid</keyword>
<dbReference type="RefSeq" id="WP_201082680.1">
    <property type="nucleotide sequence ID" value="NZ_CP067421.1"/>
</dbReference>
<sequence>MRFPAFCVCAVLLSACATSPLKSESGELPANEVTYVSWLMKESLLSGLDYARPVHLVAPNRQTALSKALHDALYDQGYQLVNRTGPNVQQVRYEVGPYGRDVLVRMMIDEQEVSTVVRRRPNGRLEFGYPFTVLSVEP</sequence>
<evidence type="ECO:0000313" key="2">
    <source>
        <dbReference type="Proteomes" id="UP000595197"/>
    </source>
</evidence>
<reference evidence="1" key="1">
    <citation type="submission" date="2021-02" db="EMBL/GenBank/DDBJ databases">
        <title>Skermanella TT6 skin isolate.</title>
        <authorList>
            <person name="Lee K."/>
            <person name="Ganzorig M."/>
        </authorList>
    </citation>
    <scope>NUCLEOTIDE SEQUENCE</scope>
    <source>
        <strain evidence="1">TT6</strain>
    </source>
</reference>
<gene>
    <name evidence="1" type="ORF">IGS68_29330</name>
</gene>
<evidence type="ECO:0000313" key="1">
    <source>
        <dbReference type="EMBL" id="QQP93225.1"/>
    </source>
</evidence>
<protein>
    <recommendedName>
        <fullName evidence="3">Conjugal transfer protein TrbH</fullName>
    </recommendedName>
</protein>